<accession>A0ABY5PLM4</accession>
<dbReference type="InterPro" id="IPR001343">
    <property type="entry name" value="Hemolysn_Ca-bd"/>
</dbReference>
<feature type="signal peptide" evidence="4">
    <location>
        <begin position="1"/>
        <end position="19"/>
    </location>
</feature>
<feature type="compositionally biased region" description="Acidic residues" evidence="3">
    <location>
        <begin position="138"/>
        <end position="149"/>
    </location>
</feature>
<dbReference type="InterPro" id="IPR011049">
    <property type="entry name" value="Serralysin-like_metalloprot_C"/>
</dbReference>
<evidence type="ECO:0000313" key="5">
    <source>
        <dbReference type="EMBL" id="UUY05589.1"/>
    </source>
</evidence>
<keyword evidence="4" id="KW-0732">Signal</keyword>
<comment type="subcellular location">
    <subcellularLocation>
        <location evidence="1">Secreted</location>
    </subcellularLocation>
</comment>
<dbReference type="Proteomes" id="UP001058860">
    <property type="component" value="Chromosome"/>
</dbReference>
<gene>
    <name evidence="5" type="ORF">LRS13_08740</name>
</gene>
<dbReference type="Pfam" id="PF00353">
    <property type="entry name" value="HemolysinCabind"/>
    <property type="match status" value="2"/>
</dbReference>
<feature type="chain" id="PRO_5045818387" description="Calcium-binding protein" evidence="4">
    <location>
        <begin position="20"/>
        <end position="378"/>
    </location>
</feature>
<dbReference type="EMBL" id="CP088295">
    <property type="protein sequence ID" value="UUY05589.1"/>
    <property type="molecule type" value="Genomic_DNA"/>
</dbReference>
<dbReference type="PANTHER" id="PTHR38340">
    <property type="entry name" value="S-LAYER PROTEIN"/>
    <property type="match status" value="1"/>
</dbReference>
<dbReference type="InterPro" id="IPR050557">
    <property type="entry name" value="RTX_toxin/Mannuronan_C5-epim"/>
</dbReference>
<name>A0ABY5PLM4_9ACTN</name>
<organism evidence="5 6">
    <name type="scientific">Svornostia abyssi</name>
    <dbReference type="NCBI Taxonomy" id="2898438"/>
    <lineage>
        <taxon>Bacteria</taxon>
        <taxon>Bacillati</taxon>
        <taxon>Actinomycetota</taxon>
        <taxon>Thermoleophilia</taxon>
        <taxon>Solirubrobacterales</taxon>
        <taxon>Baekduiaceae</taxon>
        <taxon>Svornostia</taxon>
    </lineage>
</organism>
<dbReference type="PRINTS" id="PR00313">
    <property type="entry name" value="CABNDNGRPT"/>
</dbReference>
<reference evidence="6" key="1">
    <citation type="submission" date="2021-11" db="EMBL/GenBank/DDBJ databases">
        <title>Cultivation dependent microbiological survey of springs from the worlds oldest radium mine currently devoted to the extraction of radon-saturated water.</title>
        <authorList>
            <person name="Kapinusova G."/>
            <person name="Smrhova T."/>
            <person name="Strejcek M."/>
            <person name="Suman J."/>
            <person name="Jani K."/>
            <person name="Pajer P."/>
            <person name="Uhlik O."/>
        </authorList>
    </citation>
    <scope>NUCLEOTIDE SEQUENCE [LARGE SCALE GENOMIC DNA]</scope>
    <source>
        <strain evidence="6">J379</strain>
    </source>
</reference>
<dbReference type="SUPFAM" id="SSF51120">
    <property type="entry name" value="beta-Roll"/>
    <property type="match status" value="1"/>
</dbReference>
<evidence type="ECO:0008006" key="7">
    <source>
        <dbReference type="Google" id="ProtNLM"/>
    </source>
</evidence>
<protein>
    <recommendedName>
        <fullName evidence="7">Calcium-binding protein</fullName>
    </recommendedName>
</protein>
<keyword evidence="2" id="KW-0964">Secreted</keyword>
<evidence type="ECO:0000256" key="4">
    <source>
        <dbReference type="SAM" id="SignalP"/>
    </source>
</evidence>
<dbReference type="RefSeq" id="WP_353866035.1">
    <property type="nucleotide sequence ID" value="NZ_CP088295.1"/>
</dbReference>
<dbReference type="PANTHER" id="PTHR38340:SF1">
    <property type="entry name" value="S-LAYER PROTEIN"/>
    <property type="match status" value="1"/>
</dbReference>
<evidence type="ECO:0000256" key="1">
    <source>
        <dbReference type="ARBA" id="ARBA00004613"/>
    </source>
</evidence>
<evidence type="ECO:0000313" key="6">
    <source>
        <dbReference type="Proteomes" id="UP001058860"/>
    </source>
</evidence>
<proteinExistence type="predicted"/>
<dbReference type="Gene3D" id="2.150.10.10">
    <property type="entry name" value="Serralysin-like metalloprotease, C-terminal"/>
    <property type="match status" value="1"/>
</dbReference>
<feature type="region of interest" description="Disordered" evidence="3">
    <location>
        <begin position="136"/>
        <end position="167"/>
    </location>
</feature>
<keyword evidence="6" id="KW-1185">Reference proteome</keyword>
<evidence type="ECO:0000256" key="3">
    <source>
        <dbReference type="SAM" id="MobiDB-lite"/>
    </source>
</evidence>
<sequence length="378" mass="39088">MHRTITTALAALATAGAFAAAAPSAHALAEVSSGPDGLRIVDVTNLEDNWSLALVEEAGATKYRFSSGGGFDGIRLTGGCVASETRGDTVTAATCVRINPVVRVGMSGGNDFLAVPEDFPDPLTINGGLGRDAIQGGADDDVLSGDTEDDLIRGRAGNDAITGGSGDDELFGDAGNDTLTDSFGVNTLDGGEGDDVLTIERNAIGFGTLIGGPGRDTFTGGDESNRIDARDGEPDTIVSCGEPGGRRSDRDTAIIDLVDAEPPADCEAIDRSNRREGKNVRIDTGAFVRQDGRVGLHLICPKTADCAGTVTVRASRGGKVMGRASFSVRKGESARVSVRLSAAGRRQILRGGQLHVTAVERGRFGKKTSQRVVRAMTA</sequence>
<evidence type="ECO:0000256" key="2">
    <source>
        <dbReference type="ARBA" id="ARBA00022525"/>
    </source>
</evidence>